<evidence type="ECO:0000313" key="1">
    <source>
        <dbReference type="EMBL" id="KGO78662.1"/>
    </source>
</evidence>
<dbReference type="EMBL" id="JRLV01000036">
    <property type="protein sequence ID" value="KGO78662.1"/>
    <property type="molecule type" value="Genomic_DNA"/>
</dbReference>
<gene>
    <name evidence="1" type="ORF">Q763_17285</name>
</gene>
<evidence type="ECO:0008006" key="3">
    <source>
        <dbReference type="Google" id="ProtNLM"/>
    </source>
</evidence>
<sequence>MSKKNLPHIALYVGDWERDCNVLSLEAEMAWLKIIFKMHLSGNEPVYKTSAKGLQILWKCTAGKAAEIIDELSINNICAIEDIRGGYSFTSRRLQREKNISQTRSKAAKKRYNIAEENTTTLNKTAAKVLQNTDIDNDIDNDNDIDIEVEIKTDFDGKEGMGEKPTVVLPYPSAEFARQWQLWKTYRHNEHSQNYQSAESEQAALVQLTNLAQGKQTTAIAILHQSISKGWKGLFEIKPQGNAGKEPASKSKVKYSDDFKRKIAQRLQSG</sequence>
<accession>A0A0A2LEZ6</accession>
<organism evidence="1 2">
    <name type="scientific">Flavobacterium beibuense F44-8</name>
    <dbReference type="NCBI Taxonomy" id="1406840"/>
    <lineage>
        <taxon>Bacteria</taxon>
        <taxon>Pseudomonadati</taxon>
        <taxon>Bacteroidota</taxon>
        <taxon>Flavobacteriia</taxon>
        <taxon>Flavobacteriales</taxon>
        <taxon>Flavobacteriaceae</taxon>
        <taxon>Flavobacterium</taxon>
    </lineage>
</organism>
<keyword evidence="2" id="KW-1185">Reference proteome</keyword>
<name>A0A0A2LEZ6_9FLAO</name>
<dbReference type="Proteomes" id="UP000030129">
    <property type="component" value="Unassembled WGS sequence"/>
</dbReference>
<protein>
    <recommendedName>
        <fullName evidence="3">Lin1244/Lin1753-like N-terminal domain-containing protein</fullName>
    </recommendedName>
</protein>
<proteinExistence type="predicted"/>
<dbReference type="STRING" id="1406840.Q763_17285"/>
<reference evidence="1 2" key="1">
    <citation type="submission" date="2013-09" db="EMBL/GenBank/DDBJ databases">
        <authorList>
            <person name="Zeng Z."/>
            <person name="Chen C."/>
        </authorList>
    </citation>
    <scope>NUCLEOTIDE SEQUENCE [LARGE SCALE GENOMIC DNA]</scope>
    <source>
        <strain evidence="1 2">F44-8</strain>
    </source>
</reference>
<dbReference type="AlphaFoldDB" id="A0A0A2LEZ6"/>
<evidence type="ECO:0000313" key="2">
    <source>
        <dbReference type="Proteomes" id="UP000030129"/>
    </source>
</evidence>
<dbReference type="eggNOG" id="ENOG5030JAR">
    <property type="taxonomic scope" value="Bacteria"/>
</dbReference>
<dbReference type="RefSeq" id="WP_035136233.1">
    <property type="nucleotide sequence ID" value="NZ_JRLV01000036.1"/>
</dbReference>
<comment type="caution">
    <text evidence="1">The sequence shown here is derived from an EMBL/GenBank/DDBJ whole genome shotgun (WGS) entry which is preliminary data.</text>
</comment>